<dbReference type="AlphaFoldDB" id="A0AA42CHL3"/>
<reference evidence="1" key="2">
    <citation type="submission" date="2022-10" db="EMBL/GenBank/DDBJ databases">
        <authorList>
            <person name="Trinh H.N."/>
        </authorList>
    </citation>
    <scope>NUCLEOTIDE SEQUENCE</scope>
    <source>
        <strain evidence="1">RN2-1</strain>
    </source>
</reference>
<gene>
    <name evidence="1" type="ORF">OL599_22665</name>
</gene>
<keyword evidence="2" id="KW-1185">Reference proteome</keyword>
<dbReference type="InterPro" id="IPR056928">
    <property type="entry name" value="Gp77-like"/>
</dbReference>
<organism evidence="1 2">
    <name type="scientific">Limobrevibacterium gyesilva</name>
    <dbReference type="NCBI Taxonomy" id="2991712"/>
    <lineage>
        <taxon>Bacteria</taxon>
        <taxon>Pseudomonadati</taxon>
        <taxon>Pseudomonadota</taxon>
        <taxon>Alphaproteobacteria</taxon>
        <taxon>Acetobacterales</taxon>
        <taxon>Acetobacteraceae</taxon>
        <taxon>Limobrevibacterium</taxon>
    </lineage>
</organism>
<sequence length="113" mass="12333">MTTAFLRPLGRIITPQIQRFADKPRIARRRVELDLTAWVAEVDADPLQTASVTVVPAVSGGLRVSEPKVTSTGVVVILTDGVEGQDYAVAVTYATALRTEQQTWRIYVPISVP</sequence>
<dbReference type="EMBL" id="JAPDNT010000036">
    <property type="protein sequence ID" value="MCW3477376.1"/>
    <property type="molecule type" value="Genomic_DNA"/>
</dbReference>
<dbReference type="RefSeq" id="WP_264716321.1">
    <property type="nucleotide sequence ID" value="NZ_JAPDNT010000036.1"/>
</dbReference>
<dbReference type="Proteomes" id="UP001165679">
    <property type="component" value="Unassembled WGS sequence"/>
</dbReference>
<evidence type="ECO:0000313" key="2">
    <source>
        <dbReference type="Proteomes" id="UP001165679"/>
    </source>
</evidence>
<proteinExistence type="predicted"/>
<name>A0AA42CHL3_9PROT</name>
<evidence type="ECO:0000313" key="1">
    <source>
        <dbReference type="EMBL" id="MCW3477376.1"/>
    </source>
</evidence>
<comment type="caution">
    <text evidence="1">The sequence shown here is derived from an EMBL/GenBank/DDBJ whole genome shotgun (WGS) entry which is preliminary data.</text>
</comment>
<dbReference type="Pfam" id="PF23148">
    <property type="entry name" value="Gp77"/>
    <property type="match status" value="1"/>
</dbReference>
<accession>A0AA42CHL3</accession>
<protein>
    <submittedName>
        <fullName evidence="1">Uncharacterized protein</fullName>
    </submittedName>
</protein>
<reference evidence="1" key="1">
    <citation type="submission" date="2022-09" db="EMBL/GenBank/DDBJ databases">
        <title>Rhodovastum sp. nov. RN2-1 isolated from soil in Seongnam, South Korea.</title>
        <authorList>
            <person name="Le N.T."/>
        </authorList>
    </citation>
    <scope>NUCLEOTIDE SEQUENCE</scope>
    <source>
        <strain evidence="1">RN2-1</strain>
    </source>
</reference>